<feature type="transmembrane region" description="Helical" evidence="13">
    <location>
        <begin position="182"/>
        <end position="205"/>
    </location>
</feature>
<evidence type="ECO:0000256" key="9">
    <source>
        <dbReference type="ARBA" id="ARBA00022989"/>
    </source>
</evidence>
<feature type="transmembrane region" description="Helical" evidence="13">
    <location>
        <begin position="297"/>
        <end position="318"/>
    </location>
</feature>
<feature type="transmembrane region" description="Helical" evidence="13">
    <location>
        <begin position="211"/>
        <end position="233"/>
    </location>
</feature>
<keyword evidence="9 13" id="KW-1133">Transmembrane helix</keyword>
<evidence type="ECO:0000313" key="15">
    <source>
        <dbReference type="Proteomes" id="UP000772151"/>
    </source>
</evidence>
<feature type="transmembrane region" description="Helical" evidence="13">
    <location>
        <begin position="153"/>
        <end position="170"/>
    </location>
</feature>
<comment type="function">
    <text evidence="1">Multidrug efflux pump.</text>
</comment>
<dbReference type="NCBIfam" id="TIGR00797">
    <property type="entry name" value="matE"/>
    <property type="match status" value="1"/>
</dbReference>
<feature type="transmembrane region" description="Helical" evidence="13">
    <location>
        <begin position="272"/>
        <end position="291"/>
    </location>
</feature>
<name>A0A927WK30_SELRU</name>
<feature type="transmembrane region" description="Helical" evidence="13">
    <location>
        <begin position="339"/>
        <end position="359"/>
    </location>
</feature>
<proteinExistence type="inferred from homology"/>
<dbReference type="InterPro" id="IPR002528">
    <property type="entry name" value="MATE_fam"/>
</dbReference>
<feature type="transmembrane region" description="Helical" evidence="13">
    <location>
        <begin position="34"/>
        <end position="57"/>
    </location>
</feature>
<evidence type="ECO:0000256" key="8">
    <source>
        <dbReference type="ARBA" id="ARBA00022692"/>
    </source>
</evidence>
<evidence type="ECO:0000256" key="12">
    <source>
        <dbReference type="ARBA" id="ARBA00031636"/>
    </source>
</evidence>
<feature type="transmembrane region" description="Helical" evidence="13">
    <location>
        <begin position="110"/>
        <end position="133"/>
    </location>
</feature>
<comment type="caution">
    <text evidence="14">The sequence shown here is derived from an EMBL/GenBank/DDBJ whole genome shotgun (WGS) entry which is preliminary data.</text>
</comment>
<dbReference type="PANTHER" id="PTHR43298">
    <property type="entry name" value="MULTIDRUG RESISTANCE PROTEIN NORM-RELATED"/>
    <property type="match status" value="1"/>
</dbReference>
<keyword evidence="8 13" id="KW-0812">Transmembrane</keyword>
<sequence>MPAGQRLGELSAWQRKFTRLSKFMEHFSGRRLRAMILPLFVEQLLVMVVGLTDTLMVSHAGEAAVSGVALVNQFNIIFLYLFLALASGGAVVISQYIGRKENEQAGRTSSQLLLLSIVISLAVTGFVLSSAEWLLSLLFGRGEPDVMAACSRYLQITACGYPAMAVYYAGAAICRSLGKTSITMYITAIACVLNAVGDFLGVFLLRAGVAGVAWPFVMAWMISALLITVVCFGKGQAVAYRIRWIFAWNGALMRRILSIAIPNGIESGVFQLVKVALTSMAALFGTYQIAANGVAQSIWSLAALAGVAMGPVFITVIGQCVGARDLEAAAYYFRKLGKYTLAFSTGWNILILAITPFVLDFYALAPETKKLVLLLVLIHNVFNAGAFPYSGAFSNGLRAAGDVRFTMTVSLASTIGGRLLLSYVLGIVLNMGVIGLALAMAADWTIRAVVFLWRERTGKWRNFQVI</sequence>
<accession>A0A927WK30</accession>
<keyword evidence="6" id="KW-0050">Antiport</keyword>
<dbReference type="InterPro" id="IPR048279">
    <property type="entry name" value="MdtK-like"/>
</dbReference>
<feature type="transmembrane region" description="Helical" evidence="13">
    <location>
        <begin position="77"/>
        <end position="98"/>
    </location>
</feature>
<dbReference type="GO" id="GO:0015297">
    <property type="term" value="F:antiporter activity"/>
    <property type="evidence" value="ECO:0007669"/>
    <property type="project" value="UniProtKB-KW"/>
</dbReference>
<evidence type="ECO:0000256" key="2">
    <source>
        <dbReference type="ARBA" id="ARBA00004651"/>
    </source>
</evidence>
<dbReference type="PANTHER" id="PTHR43298:SF2">
    <property type="entry name" value="FMN_FAD EXPORTER YEEO-RELATED"/>
    <property type="match status" value="1"/>
</dbReference>
<evidence type="ECO:0000256" key="13">
    <source>
        <dbReference type="SAM" id="Phobius"/>
    </source>
</evidence>
<dbReference type="GO" id="GO:0006811">
    <property type="term" value="P:monoatomic ion transport"/>
    <property type="evidence" value="ECO:0007669"/>
    <property type="project" value="UniProtKB-KW"/>
</dbReference>
<reference evidence="14" key="1">
    <citation type="submission" date="2019-04" db="EMBL/GenBank/DDBJ databases">
        <title>Evolution of Biomass-Degrading Anaerobic Consortia Revealed by Metagenomics.</title>
        <authorList>
            <person name="Peng X."/>
        </authorList>
    </citation>
    <scope>NUCLEOTIDE SEQUENCE</scope>
    <source>
        <strain evidence="14">SIG242</strain>
    </source>
</reference>
<evidence type="ECO:0000256" key="7">
    <source>
        <dbReference type="ARBA" id="ARBA00022475"/>
    </source>
</evidence>
<evidence type="ECO:0000256" key="4">
    <source>
        <dbReference type="ARBA" id="ARBA00020268"/>
    </source>
</evidence>
<keyword evidence="7" id="KW-1003">Cell membrane</keyword>
<organism evidence="14 15">
    <name type="scientific">Selenomonas ruminantium</name>
    <dbReference type="NCBI Taxonomy" id="971"/>
    <lineage>
        <taxon>Bacteria</taxon>
        <taxon>Bacillati</taxon>
        <taxon>Bacillota</taxon>
        <taxon>Negativicutes</taxon>
        <taxon>Selenomonadales</taxon>
        <taxon>Selenomonadaceae</taxon>
        <taxon>Selenomonas</taxon>
    </lineage>
</organism>
<comment type="subcellular location">
    <subcellularLocation>
        <location evidence="2">Cell membrane</location>
        <topology evidence="2">Multi-pass membrane protein</topology>
    </subcellularLocation>
</comment>
<evidence type="ECO:0000313" key="14">
    <source>
        <dbReference type="EMBL" id="MBE6085951.1"/>
    </source>
</evidence>
<keyword evidence="10" id="KW-0406">Ion transport</keyword>
<dbReference type="AlphaFoldDB" id="A0A927WK30"/>
<protein>
    <recommendedName>
        <fullName evidence="4">Probable multidrug resistance protein NorM</fullName>
    </recommendedName>
    <alternativeName>
        <fullName evidence="12">Multidrug-efflux transporter</fullName>
    </alternativeName>
</protein>
<keyword evidence="5" id="KW-0813">Transport</keyword>
<gene>
    <name evidence="14" type="ORF">E7203_10950</name>
</gene>
<dbReference type="GO" id="GO:0005886">
    <property type="term" value="C:plasma membrane"/>
    <property type="evidence" value="ECO:0007669"/>
    <property type="project" value="UniProtKB-SubCell"/>
</dbReference>
<evidence type="ECO:0000256" key="10">
    <source>
        <dbReference type="ARBA" id="ARBA00023065"/>
    </source>
</evidence>
<dbReference type="EMBL" id="SVCA01000010">
    <property type="protein sequence ID" value="MBE6085951.1"/>
    <property type="molecule type" value="Genomic_DNA"/>
</dbReference>
<evidence type="ECO:0000256" key="5">
    <source>
        <dbReference type="ARBA" id="ARBA00022448"/>
    </source>
</evidence>
<dbReference type="Pfam" id="PF01554">
    <property type="entry name" value="MatE"/>
    <property type="match status" value="2"/>
</dbReference>
<evidence type="ECO:0000256" key="11">
    <source>
        <dbReference type="ARBA" id="ARBA00023136"/>
    </source>
</evidence>
<dbReference type="Proteomes" id="UP000772151">
    <property type="component" value="Unassembled WGS sequence"/>
</dbReference>
<comment type="similarity">
    <text evidence="3">Belongs to the multi antimicrobial extrusion (MATE) (TC 2.A.66.1) family.</text>
</comment>
<keyword evidence="11 13" id="KW-0472">Membrane</keyword>
<dbReference type="PIRSF" id="PIRSF006603">
    <property type="entry name" value="DinF"/>
    <property type="match status" value="1"/>
</dbReference>
<evidence type="ECO:0000256" key="1">
    <source>
        <dbReference type="ARBA" id="ARBA00003408"/>
    </source>
</evidence>
<feature type="transmembrane region" description="Helical" evidence="13">
    <location>
        <begin position="371"/>
        <end position="393"/>
    </location>
</feature>
<evidence type="ECO:0000256" key="6">
    <source>
        <dbReference type="ARBA" id="ARBA00022449"/>
    </source>
</evidence>
<evidence type="ECO:0000256" key="3">
    <source>
        <dbReference type="ARBA" id="ARBA00010199"/>
    </source>
</evidence>
<dbReference type="GO" id="GO:0042910">
    <property type="term" value="F:xenobiotic transmembrane transporter activity"/>
    <property type="evidence" value="ECO:0007669"/>
    <property type="project" value="InterPro"/>
</dbReference>
<dbReference type="InterPro" id="IPR050222">
    <property type="entry name" value="MATE_MdtK"/>
</dbReference>